<dbReference type="EMBL" id="CP002581">
    <property type="protein sequence ID" value="AJK48771.1"/>
    <property type="molecule type" value="Genomic_DNA"/>
</dbReference>
<dbReference type="RefSeq" id="WP_042627351.1">
    <property type="nucleotide sequence ID" value="NZ_CP002581.1"/>
</dbReference>
<evidence type="ECO:0000313" key="2">
    <source>
        <dbReference type="Proteomes" id="UP000031838"/>
    </source>
</evidence>
<dbReference type="HOGENOM" id="CLU_2153574_0_0_4"/>
<keyword evidence="2" id="KW-1185">Reference proteome</keyword>
<protein>
    <submittedName>
        <fullName evidence="1">Uncharacterized protein</fullName>
    </submittedName>
</protein>
<reference evidence="1 2" key="2">
    <citation type="journal article" date="2016" name="Appl. Microbiol. Biotechnol.">
        <title>Mutations improving production and secretion of extracellular lipase by Burkholderia glumae PG1.</title>
        <authorList>
            <person name="Knapp A."/>
            <person name="Voget S."/>
            <person name="Gao R."/>
            <person name="Zaburannyi N."/>
            <person name="Krysciak D."/>
            <person name="Breuer M."/>
            <person name="Hauer B."/>
            <person name="Streit W.R."/>
            <person name="Muller R."/>
            <person name="Daniel R."/>
            <person name="Jaeger K.E."/>
        </authorList>
    </citation>
    <scope>NUCLEOTIDE SEQUENCE [LARGE SCALE GENOMIC DNA]</scope>
    <source>
        <strain evidence="1 2">PG1</strain>
    </source>
</reference>
<gene>
    <name evidence="1" type="ORF">BGL_2c06870</name>
</gene>
<dbReference type="AlphaFoldDB" id="A0A0B6S949"/>
<dbReference type="Proteomes" id="UP000031838">
    <property type="component" value="Chromosome 2"/>
</dbReference>
<accession>A0A0B6S949</accession>
<reference evidence="2" key="1">
    <citation type="submission" date="2011-03" db="EMBL/GenBank/DDBJ databases">
        <authorList>
            <person name="Voget S."/>
            <person name="Streit W.R."/>
            <person name="Jaeger K.E."/>
            <person name="Daniel R."/>
        </authorList>
    </citation>
    <scope>NUCLEOTIDE SEQUENCE [LARGE SCALE GENOMIC DNA]</scope>
    <source>
        <strain evidence="2">PG1</strain>
    </source>
</reference>
<proteinExistence type="predicted"/>
<name>A0A0B6S949_BURPL</name>
<sequence>MGTQQQGTQQQLELVRLAAAVRANLDDARVWRWYADLMEEDRIACTRTRDGWRLTIDGHHAVEDASFDAAVRRAADIWCDQPRLSPALGRRSKRARLAGATPLPDWHARRD</sequence>
<dbReference type="KEGG" id="bgp:BGL_2c06870"/>
<evidence type="ECO:0000313" key="1">
    <source>
        <dbReference type="EMBL" id="AJK48771.1"/>
    </source>
</evidence>
<organism evidence="1 2">
    <name type="scientific">Burkholderia plantarii</name>
    <dbReference type="NCBI Taxonomy" id="41899"/>
    <lineage>
        <taxon>Bacteria</taxon>
        <taxon>Pseudomonadati</taxon>
        <taxon>Pseudomonadota</taxon>
        <taxon>Betaproteobacteria</taxon>
        <taxon>Burkholderiales</taxon>
        <taxon>Burkholderiaceae</taxon>
        <taxon>Burkholderia</taxon>
    </lineage>
</organism>